<name>A0A556PL44_9BACI</name>
<keyword evidence="4 8" id="KW-0133">Cell shape</keyword>
<dbReference type="Pfam" id="PF02875">
    <property type="entry name" value="Mur_ligase_C"/>
    <property type="match status" value="1"/>
</dbReference>
<dbReference type="Gene3D" id="3.40.1190.10">
    <property type="entry name" value="Mur-like, catalytic domain"/>
    <property type="match status" value="1"/>
</dbReference>
<comment type="subcellular location">
    <subcellularLocation>
        <location evidence="8">Cytoplasm</location>
    </subcellularLocation>
</comment>
<evidence type="ECO:0000313" key="13">
    <source>
        <dbReference type="Proteomes" id="UP000316425"/>
    </source>
</evidence>
<dbReference type="InterPro" id="IPR004101">
    <property type="entry name" value="Mur_ligase_C"/>
</dbReference>
<accession>A0A556PL44</accession>
<dbReference type="SUPFAM" id="SSF63418">
    <property type="entry name" value="MurE/MurF N-terminal domain"/>
    <property type="match status" value="1"/>
</dbReference>
<comment type="pathway">
    <text evidence="1 8">Cell wall biogenesis; peptidoglycan biosynthesis.</text>
</comment>
<keyword evidence="7 8" id="KW-0961">Cell wall biogenesis/degradation</keyword>
<dbReference type="CDD" id="cd01983">
    <property type="entry name" value="SIMIBI"/>
    <property type="match status" value="1"/>
</dbReference>
<dbReference type="GO" id="GO:0008360">
    <property type="term" value="P:regulation of cell shape"/>
    <property type="evidence" value="ECO:0007669"/>
    <property type="project" value="UniProtKB-KW"/>
</dbReference>
<keyword evidence="13" id="KW-1185">Reference proteome</keyword>
<feature type="domain" description="Mur ligase central" evidence="11">
    <location>
        <begin position="109"/>
        <end position="302"/>
    </location>
</feature>
<evidence type="ECO:0000256" key="1">
    <source>
        <dbReference type="ARBA" id="ARBA00004752"/>
    </source>
</evidence>
<organism evidence="12 13">
    <name type="scientific">Allobacillus salarius</name>
    <dbReference type="NCBI Taxonomy" id="1955272"/>
    <lineage>
        <taxon>Bacteria</taxon>
        <taxon>Bacillati</taxon>
        <taxon>Bacillota</taxon>
        <taxon>Bacilli</taxon>
        <taxon>Bacillales</taxon>
        <taxon>Bacillaceae</taxon>
        <taxon>Allobacillus</taxon>
    </lineage>
</organism>
<dbReference type="Pfam" id="PF08245">
    <property type="entry name" value="Mur_ligase_M"/>
    <property type="match status" value="1"/>
</dbReference>
<comment type="similarity">
    <text evidence="2">Belongs to the MurCDEF family. MurE subfamily.</text>
</comment>
<evidence type="ECO:0000256" key="5">
    <source>
        <dbReference type="ARBA" id="ARBA00022984"/>
    </source>
</evidence>
<evidence type="ECO:0000256" key="4">
    <source>
        <dbReference type="ARBA" id="ARBA00022960"/>
    </source>
</evidence>
<dbReference type="SUPFAM" id="SSF53244">
    <property type="entry name" value="MurD-like peptide ligases, peptide-binding domain"/>
    <property type="match status" value="1"/>
</dbReference>
<gene>
    <name evidence="12" type="ORF">FPQ13_08130</name>
</gene>
<sequence length="484" mass="54743">MNIEKILNGISYKNPYNESIDHIDILGITDDSREVQEGFMFIAVNGEKIDGHQYIDEAIENGASVIVGERPEPLEKSVYLSVEQSKSVLGIIAKNFYDTANKKQQIIGITGTNGKTTTSYMLKAALEAQGYQCGVVGTIQNIVNGQAFKTINTTPNPLKLHQLLHKSEDDVMIVEVSSHALKQDRVKGVIFDVAIFTNLEKEHLDYHATMEDYFETKYQLFKQLKKNGLAIVNRDNSWGEIVYRRLKEQSYDLKTISTEADASILLDFEQSTIQFSNEKAIPFELKMPGEHNRLNAAMTLLVCEYFGLNREKSMDVLRHFASLPGRFESIHFPGNKRIVIDYAHTTKGIIYCLKAARECVAKRVIHVFGFRGNRDESKRADMLINSAMYSDQYILTLDDLNEQTEEEMIQVLYDYHEKYGHSQGKIIPDRTLAIKEAIEAAGEGDIVLVTGKGHESYKQPFQLGTSSDRETAEKLKQAVKDMTV</sequence>
<evidence type="ECO:0000259" key="9">
    <source>
        <dbReference type="Pfam" id="PF01225"/>
    </source>
</evidence>
<dbReference type="Gene3D" id="3.40.1390.10">
    <property type="entry name" value="MurE/MurF, N-terminal domain"/>
    <property type="match status" value="1"/>
</dbReference>
<dbReference type="InterPro" id="IPR036615">
    <property type="entry name" value="Mur_ligase_C_dom_sf"/>
</dbReference>
<dbReference type="Gene3D" id="3.90.190.20">
    <property type="entry name" value="Mur ligase, C-terminal domain"/>
    <property type="match status" value="1"/>
</dbReference>
<reference evidence="12 13" key="1">
    <citation type="submission" date="2019-07" db="EMBL/GenBank/DDBJ databases">
        <title>Allobacillus sp. nov. SKP isolated from shrimp paste of Euphausiacea.</title>
        <authorList>
            <person name="Kanchanasin P."/>
            <person name="Tanasupawat S."/>
            <person name="Shi W."/>
            <person name="Wu L."/>
            <person name="Ma J."/>
        </authorList>
    </citation>
    <scope>NUCLEOTIDE SEQUENCE [LARGE SCALE GENOMIC DNA]</scope>
    <source>
        <strain evidence="12 13">SKP4-8</strain>
    </source>
</reference>
<dbReference type="GO" id="GO:0008765">
    <property type="term" value="F:UDP-N-acetylmuramoylalanyl-D-glutamate-2,6-diaminopimelate ligase activity"/>
    <property type="evidence" value="ECO:0007669"/>
    <property type="project" value="UniProtKB-EC"/>
</dbReference>
<dbReference type="Pfam" id="PF01225">
    <property type="entry name" value="Mur_ligase"/>
    <property type="match status" value="1"/>
</dbReference>
<keyword evidence="5 8" id="KW-0573">Peptidoglycan synthesis</keyword>
<comment type="caution">
    <text evidence="12">The sequence shown here is derived from an EMBL/GenBank/DDBJ whole genome shotgun (WGS) entry which is preliminary data.</text>
</comment>
<dbReference type="InterPro" id="IPR013221">
    <property type="entry name" value="Mur_ligase_cen"/>
</dbReference>
<protein>
    <submittedName>
        <fullName evidence="12">UDP-N-acetylmuramoyl-L-alanyl-D-glutamate--2, 6-diaminopimelate ligase</fullName>
        <ecNumber evidence="12">6.3.2.13</ecNumber>
    </submittedName>
</protein>
<dbReference type="OrthoDB" id="9800958at2"/>
<dbReference type="GO" id="GO:0009252">
    <property type="term" value="P:peptidoglycan biosynthetic process"/>
    <property type="evidence" value="ECO:0007669"/>
    <property type="project" value="UniProtKB-UniPathway"/>
</dbReference>
<keyword evidence="3 8" id="KW-0132">Cell division</keyword>
<proteinExistence type="inferred from homology"/>
<evidence type="ECO:0000259" key="10">
    <source>
        <dbReference type="Pfam" id="PF02875"/>
    </source>
</evidence>
<feature type="domain" description="Mur ligase C-terminal" evidence="10">
    <location>
        <begin position="325"/>
        <end position="453"/>
    </location>
</feature>
<evidence type="ECO:0000313" key="12">
    <source>
        <dbReference type="EMBL" id="TSJ65086.1"/>
    </source>
</evidence>
<dbReference type="PANTHER" id="PTHR23135">
    <property type="entry name" value="MUR LIGASE FAMILY MEMBER"/>
    <property type="match status" value="1"/>
</dbReference>
<dbReference type="EC" id="6.3.2.13" evidence="12"/>
<evidence type="ECO:0000256" key="7">
    <source>
        <dbReference type="ARBA" id="ARBA00023316"/>
    </source>
</evidence>
<dbReference type="GO" id="GO:0005737">
    <property type="term" value="C:cytoplasm"/>
    <property type="evidence" value="ECO:0007669"/>
    <property type="project" value="UniProtKB-SubCell"/>
</dbReference>
<dbReference type="EMBL" id="VMHE01000012">
    <property type="protein sequence ID" value="TSJ65086.1"/>
    <property type="molecule type" value="Genomic_DNA"/>
</dbReference>
<dbReference type="GO" id="GO:0005524">
    <property type="term" value="F:ATP binding"/>
    <property type="evidence" value="ECO:0007669"/>
    <property type="project" value="InterPro"/>
</dbReference>
<dbReference type="NCBIfam" id="NF001126">
    <property type="entry name" value="PRK00139.1-4"/>
    <property type="match status" value="1"/>
</dbReference>
<dbReference type="InterPro" id="IPR035911">
    <property type="entry name" value="MurE/MurF_N"/>
</dbReference>
<dbReference type="InterPro" id="IPR005761">
    <property type="entry name" value="UDP-N-AcMur-Glu-dNH2Pim_ligase"/>
</dbReference>
<keyword evidence="12" id="KW-0436">Ligase</keyword>
<dbReference type="UniPathway" id="UPA00219"/>
<evidence type="ECO:0000256" key="2">
    <source>
        <dbReference type="ARBA" id="ARBA00005898"/>
    </source>
</evidence>
<dbReference type="RefSeq" id="WP_144088850.1">
    <property type="nucleotide sequence ID" value="NZ_VMHE01000012.1"/>
</dbReference>
<dbReference type="InterPro" id="IPR000713">
    <property type="entry name" value="Mur_ligase_N"/>
</dbReference>
<keyword evidence="6 8" id="KW-0131">Cell cycle</keyword>
<dbReference type="NCBIfam" id="TIGR01085">
    <property type="entry name" value="murE"/>
    <property type="match status" value="1"/>
</dbReference>
<evidence type="ECO:0000256" key="8">
    <source>
        <dbReference type="RuleBase" id="RU004135"/>
    </source>
</evidence>
<dbReference type="SUPFAM" id="SSF53623">
    <property type="entry name" value="MurD-like peptide ligases, catalytic domain"/>
    <property type="match status" value="1"/>
</dbReference>
<evidence type="ECO:0000259" key="11">
    <source>
        <dbReference type="Pfam" id="PF08245"/>
    </source>
</evidence>
<dbReference type="GO" id="GO:0051301">
    <property type="term" value="P:cell division"/>
    <property type="evidence" value="ECO:0007669"/>
    <property type="project" value="UniProtKB-KW"/>
</dbReference>
<dbReference type="AlphaFoldDB" id="A0A556PL44"/>
<evidence type="ECO:0000256" key="3">
    <source>
        <dbReference type="ARBA" id="ARBA00022618"/>
    </source>
</evidence>
<dbReference type="Proteomes" id="UP000316425">
    <property type="component" value="Unassembled WGS sequence"/>
</dbReference>
<dbReference type="GO" id="GO:0071555">
    <property type="term" value="P:cell wall organization"/>
    <property type="evidence" value="ECO:0007669"/>
    <property type="project" value="UniProtKB-KW"/>
</dbReference>
<dbReference type="InterPro" id="IPR036565">
    <property type="entry name" value="Mur-like_cat_sf"/>
</dbReference>
<evidence type="ECO:0000256" key="6">
    <source>
        <dbReference type="ARBA" id="ARBA00023306"/>
    </source>
</evidence>
<feature type="domain" description="Mur ligase N-terminal catalytic" evidence="9">
    <location>
        <begin position="26"/>
        <end position="97"/>
    </location>
</feature>
<dbReference type="PANTHER" id="PTHR23135:SF4">
    <property type="entry name" value="UDP-N-ACETYLMURAMOYL-L-ALANYL-D-GLUTAMATE--2,6-DIAMINOPIMELATE LIGASE MURE HOMOLOG, CHLOROPLASTIC"/>
    <property type="match status" value="1"/>
</dbReference>